<reference evidence="4" key="1">
    <citation type="submission" date="2021-02" db="EMBL/GenBank/DDBJ databases">
        <title>Comparative genomics reveals that relaxation of natural selection precedes convergent phenotypic evolution of cavefish.</title>
        <authorList>
            <person name="Peng Z."/>
        </authorList>
    </citation>
    <scope>NUCLEOTIDE SEQUENCE</scope>
    <source>
        <tissue evidence="4">Muscle</tissue>
    </source>
</reference>
<dbReference type="AlphaFoldDB" id="A0A9W7TSD6"/>
<dbReference type="InterPro" id="IPR008139">
    <property type="entry name" value="SaposinB_dom"/>
</dbReference>
<keyword evidence="1" id="KW-1015">Disulfide bond</keyword>
<dbReference type="Proteomes" id="UP001059041">
    <property type="component" value="Linkage Group LG10"/>
</dbReference>
<evidence type="ECO:0000256" key="2">
    <source>
        <dbReference type="SAM" id="SignalP"/>
    </source>
</evidence>
<evidence type="ECO:0000313" key="4">
    <source>
        <dbReference type="EMBL" id="KAI7804490.1"/>
    </source>
</evidence>
<dbReference type="SMART" id="SM00741">
    <property type="entry name" value="SapB"/>
    <property type="match status" value="1"/>
</dbReference>
<dbReference type="InterPro" id="IPR038847">
    <property type="entry name" value="Granulysin-like"/>
</dbReference>
<dbReference type="Gene3D" id="1.10.225.10">
    <property type="entry name" value="Saposin-like"/>
    <property type="match status" value="1"/>
</dbReference>
<accession>A0A9W7TSD6</accession>
<feature type="chain" id="PRO_5040749453" evidence="2">
    <location>
        <begin position="22"/>
        <end position="133"/>
    </location>
</feature>
<dbReference type="PANTHER" id="PTHR15541">
    <property type="entry name" value="GRANULYSIN RELATED"/>
    <property type="match status" value="1"/>
</dbReference>
<gene>
    <name evidence="4" type="ORF">IRJ41_011865</name>
</gene>
<dbReference type="EMBL" id="JAFHDT010000010">
    <property type="protein sequence ID" value="KAI7804490.1"/>
    <property type="molecule type" value="Genomic_DNA"/>
</dbReference>
<protein>
    <submittedName>
        <fullName evidence="4">Antimicrobial peptide NK-lysin-like</fullName>
    </submittedName>
</protein>
<dbReference type="GO" id="GO:0044194">
    <property type="term" value="C:cytolytic granule"/>
    <property type="evidence" value="ECO:0007669"/>
    <property type="project" value="TreeGrafter"/>
</dbReference>
<dbReference type="GO" id="GO:0061844">
    <property type="term" value="P:antimicrobial humoral immune response mediated by antimicrobial peptide"/>
    <property type="evidence" value="ECO:0007669"/>
    <property type="project" value="TreeGrafter"/>
</dbReference>
<organism evidence="4 5">
    <name type="scientific">Triplophysa rosa</name>
    <name type="common">Cave loach</name>
    <dbReference type="NCBI Taxonomy" id="992332"/>
    <lineage>
        <taxon>Eukaryota</taxon>
        <taxon>Metazoa</taxon>
        <taxon>Chordata</taxon>
        <taxon>Craniata</taxon>
        <taxon>Vertebrata</taxon>
        <taxon>Euteleostomi</taxon>
        <taxon>Actinopterygii</taxon>
        <taxon>Neopterygii</taxon>
        <taxon>Teleostei</taxon>
        <taxon>Ostariophysi</taxon>
        <taxon>Cypriniformes</taxon>
        <taxon>Nemacheilidae</taxon>
        <taxon>Triplophysa</taxon>
    </lineage>
</organism>
<evidence type="ECO:0000256" key="1">
    <source>
        <dbReference type="ARBA" id="ARBA00023157"/>
    </source>
</evidence>
<dbReference type="Pfam" id="PF03489">
    <property type="entry name" value="SapB_2"/>
    <property type="match status" value="1"/>
</dbReference>
<dbReference type="InterPro" id="IPR008138">
    <property type="entry name" value="SapB_2"/>
</dbReference>
<dbReference type="InterPro" id="IPR011001">
    <property type="entry name" value="Saposin-like"/>
</dbReference>
<dbReference type="PANTHER" id="PTHR15541:SF2">
    <property type="entry name" value="GRANULYSIN"/>
    <property type="match status" value="1"/>
</dbReference>
<name>A0A9W7TSD6_TRIRA</name>
<comment type="caution">
    <text evidence="4">The sequence shown here is derived from an EMBL/GenBank/DDBJ whole genome shotgun (WGS) entry which is preliminary data.</text>
</comment>
<evidence type="ECO:0000259" key="3">
    <source>
        <dbReference type="PROSITE" id="PS50015"/>
    </source>
</evidence>
<proteinExistence type="predicted"/>
<keyword evidence="5" id="KW-1185">Reference proteome</keyword>
<dbReference type="GO" id="GO:0031640">
    <property type="term" value="P:killing of cells of another organism"/>
    <property type="evidence" value="ECO:0007669"/>
    <property type="project" value="TreeGrafter"/>
</dbReference>
<keyword evidence="2" id="KW-0732">Signal</keyword>
<sequence>MAKVSCVFLIVALLFCSDISDIQIGMCQDIDQVLSQYGNQSMINNQAIFCGVCKSVVRKVIATVGKHISKDETGQKLDNICAKLKIPFCKRFVSKYRAKLIDALSAGGDGHAICFKLKLCKSVYKYKKTVIIS</sequence>
<dbReference type="OrthoDB" id="69496at2759"/>
<evidence type="ECO:0000313" key="5">
    <source>
        <dbReference type="Proteomes" id="UP001059041"/>
    </source>
</evidence>
<dbReference type="GO" id="GO:0042742">
    <property type="term" value="P:defense response to bacterium"/>
    <property type="evidence" value="ECO:0007669"/>
    <property type="project" value="InterPro"/>
</dbReference>
<dbReference type="PROSITE" id="PS50015">
    <property type="entry name" value="SAP_B"/>
    <property type="match status" value="1"/>
</dbReference>
<dbReference type="SUPFAM" id="SSF47862">
    <property type="entry name" value="Saposin"/>
    <property type="match status" value="1"/>
</dbReference>
<feature type="signal peptide" evidence="2">
    <location>
        <begin position="1"/>
        <end position="21"/>
    </location>
</feature>
<feature type="domain" description="Saposin B-type" evidence="3">
    <location>
        <begin position="46"/>
        <end position="124"/>
    </location>
</feature>